<dbReference type="GO" id="GO:0005275">
    <property type="term" value="F:amine transmembrane transporter activity"/>
    <property type="evidence" value="ECO:0007669"/>
    <property type="project" value="TreeGrafter"/>
</dbReference>
<dbReference type="GO" id="GO:0015871">
    <property type="term" value="P:choline transport"/>
    <property type="evidence" value="ECO:0007669"/>
    <property type="project" value="TreeGrafter"/>
</dbReference>
<feature type="transmembrane region" description="Helical" evidence="7">
    <location>
        <begin position="211"/>
        <end position="237"/>
    </location>
</feature>
<dbReference type="PANTHER" id="PTHR47737:SF1">
    <property type="entry name" value="GLYCINE BETAINE_PROLINE BETAINE TRANSPORT SYSTEM PERMEASE PROTEIN PROW"/>
    <property type="match status" value="1"/>
</dbReference>
<dbReference type="CDD" id="cd06261">
    <property type="entry name" value="TM_PBP2"/>
    <property type="match status" value="1"/>
</dbReference>
<feature type="domain" description="ABC transmembrane type-1" evidence="8">
    <location>
        <begin position="97"/>
        <end position="276"/>
    </location>
</feature>
<dbReference type="SUPFAM" id="SSF161098">
    <property type="entry name" value="MetI-like"/>
    <property type="match status" value="1"/>
</dbReference>
<evidence type="ECO:0000256" key="5">
    <source>
        <dbReference type="ARBA" id="ARBA00022989"/>
    </source>
</evidence>
<evidence type="ECO:0000313" key="9">
    <source>
        <dbReference type="EMBL" id="AMS41298.1"/>
    </source>
</evidence>
<feature type="transmembrane region" description="Helical" evidence="7">
    <location>
        <begin position="257"/>
        <end position="275"/>
    </location>
</feature>
<keyword evidence="3" id="KW-1003">Cell membrane</keyword>
<dbReference type="NCBIfam" id="TIGR03416">
    <property type="entry name" value="ABC_choXWV_perm"/>
    <property type="match status" value="1"/>
</dbReference>
<dbReference type="InterPro" id="IPR017784">
    <property type="entry name" value="ABC_transptr_choline_permease"/>
</dbReference>
<evidence type="ECO:0000259" key="8">
    <source>
        <dbReference type="PROSITE" id="PS50928"/>
    </source>
</evidence>
<dbReference type="GO" id="GO:0015226">
    <property type="term" value="F:carnitine transmembrane transporter activity"/>
    <property type="evidence" value="ECO:0007669"/>
    <property type="project" value="TreeGrafter"/>
</dbReference>
<dbReference type="EMBL" id="JACICB010000016">
    <property type="protein sequence ID" value="MBB3707865.1"/>
    <property type="molecule type" value="Genomic_DNA"/>
</dbReference>
<keyword evidence="2 7" id="KW-0813">Transport</keyword>
<dbReference type="STRING" id="83263.AA2016_2372"/>
<dbReference type="GO" id="GO:0031460">
    <property type="term" value="P:glycine betaine transport"/>
    <property type="evidence" value="ECO:0007669"/>
    <property type="project" value="TreeGrafter"/>
</dbReference>
<evidence type="ECO:0000313" key="13">
    <source>
        <dbReference type="Proteomes" id="UP000254701"/>
    </source>
</evidence>
<dbReference type="Proteomes" id="UP000254701">
    <property type="component" value="Unassembled WGS sequence"/>
</dbReference>
<dbReference type="KEGG" id="aak:AA2016_2372"/>
<dbReference type="OrthoDB" id="9815258at2"/>
<dbReference type="FunFam" id="1.10.3720.10:FF:000001">
    <property type="entry name" value="Glycine betaine ABC transporter, permease"/>
    <property type="match status" value="1"/>
</dbReference>
<reference evidence="9 12" key="1">
    <citation type="submission" date="2016-03" db="EMBL/GenBank/DDBJ databases">
        <title>Complete genome of Aminobacter aminovorans KCTC 2477.</title>
        <authorList>
            <person name="Kim K.M."/>
        </authorList>
    </citation>
    <scope>NUCLEOTIDE SEQUENCE [LARGE SCALE GENOMIC DNA]</scope>
    <source>
        <strain evidence="9 12">KCTC 2477</strain>
    </source>
</reference>
<reference evidence="10 14" key="3">
    <citation type="submission" date="2020-08" db="EMBL/GenBank/DDBJ databases">
        <title>Genomic Encyclopedia of Type Strains, Phase IV (KMG-IV): sequencing the most valuable type-strain genomes for metagenomic binning, comparative biology and taxonomic classification.</title>
        <authorList>
            <person name="Goeker M."/>
        </authorList>
    </citation>
    <scope>NUCLEOTIDE SEQUENCE [LARGE SCALE GENOMIC DNA]</scope>
    <source>
        <strain evidence="10 14">DSM 10368</strain>
    </source>
</reference>
<evidence type="ECO:0000256" key="3">
    <source>
        <dbReference type="ARBA" id="ARBA00022475"/>
    </source>
</evidence>
<dbReference type="InterPro" id="IPR000515">
    <property type="entry name" value="MetI-like"/>
</dbReference>
<feature type="transmembrane region" description="Helical" evidence="7">
    <location>
        <begin position="144"/>
        <end position="171"/>
    </location>
</feature>
<keyword evidence="4 7" id="KW-0812">Transmembrane</keyword>
<dbReference type="RefSeq" id="WP_067959292.1">
    <property type="nucleotide sequence ID" value="NZ_BAAAVY010000019.1"/>
</dbReference>
<keyword evidence="5 7" id="KW-1133">Transmembrane helix</keyword>
<evidence type="ECO:0000256" key="7">
    <source>
        <dbReference type="RuleBase" id="RU363032"/>
    </source>
</evidence>
<dbReference type="Gene3D" id="1.10.3720.10">
    <property type="entry name" value="MetI-like"/>
    <property type="match status" value="1"/>
</dbReference>
<sequence length="284" mass="30042">MDPVSNLLAAYKIPIGLWGKAFFTFLTDNFNAIFRGFSNGLNLLLDGLVDGLLLLPPVVVVALVAALAWYLQRSRALAIGVALGLLFIINQGLWKQTVETLVLVVAAAAASMAIGVPLGIWAAHKPKVYRFMLPVLDLMQTLPTFVYLIPVLTLFGLGNAPGLIVTIIFVIPTAVRLTHLGVTSVPTAIIEAGQAFGATKRQLLWKVELPAALPTIMAGLTQCIMLSLSMVVFAALIGAGGLGTEINRALGSRKIDLGLEAGLAIVVLAIVLDRMTRIGVGGKK</sequence>
<dbReference type="Proteomes" id="UP000075755">
    <property type="component" value="Chromosome"/>
</dbReference>
<name>A0A142M4M8_AMIAI</name>
<feature type="transmembrane region" description="Helical" evidence="7">
    <location>
        <begin position="76"/>
        <end position="94"/>
    </location>
</feature>
<evidence type="ECO:0000256" key="2">
    <source>
        <dbReference type="ARBA" id="ARBA00022448"/>
    </source>
</evidence>
<dbReference type="Pfam" id="PF00528">
    <property type="entry name" value="BPD_transp_1"/>
    <property type="match status" value="1"/>
</dbReference>
<keyword evidence="6 7" id="KW-0472">Membrane</keyword>
<dbReference type="InterPro" id="IPR035906">
    <property type="entry name" value="MetI-like_sf"/>
</dbReference>
<organism evidence="11 13">
    <name type="scientific">Aminobacter aminovorans</name>
    <name type="common">Chelatobacter heintzii</name>
    <dbReference type="NCBI Taxonomy" id="83263"/>
    <lineage>
        <taxon>Bacteria</taxon>
        <taxon>Pseudomonadati</taxon>
        <taxon>Pseudomonadota</taxon>
        <taxon>Alphaproteobacteria</taxon>
        <taxon>Hyphomicrobiales</taxon>
        <taxon>Phyllobacteriaceae</taxon>
        <taxon>Aminobacter</taxon>
    </lineage>
</organism>
<gene>
    <name evidence="11" type="primary">proW_2</name>
    <name evidence="9" type="ORF">AA2016_2372</name>
    <name evidence="10" type="ORF">FHS67_004199</name>
    <name evidence="11" type="ORF">NCTC10684_02064</name>
</gene>
<evidence type="ECO:0000313" key="11">
    <source>
        <dbReference type="EMBL" id="SUU88833.1"/>
    </source>
</evidence>
<keyword evidence="14" id="KW-1185">Reference proteome</keyword>
<evidence type="ECO:0000313" key="10">
    <source>
        <dbReference type="EMBL" id="MBB3707865.1"/>
    </source>
</evidence>
<dbReference type="PANTHER" id="PTHR47737">
    <property type="entry name" value="GLYCINE BETAINE/PROLINE BETAINE TRANSPORT SYSTEM PERMEASE PROTEIN PROW"/>
    <property type="match status" value="1"/>
</dbReference>
<dbReference type="PROSITE" id="PS50928">
    <property type="entry name" value="ABC_TM1"/>
    <property type="match status" value="1"/>
</dbReference>
<dbReference type="Proteomes" id="UP000577697">
    <property type="component" value="Unassembled WGS sequence"/>
</dbReference>
<feature type="transmembrane region" description="Helical" evidence="7">
    <location>
        <begin position="51"/>
        <end position="71"/>
    </location>
</feature>
<comment type="similarity">
    <text evidence="7">Belongs to the binding-protein-dependent transport system permease family.</text>
</comment>
<reference evidence="11 13" key="2">
    <citation type="submission" date="2018-06" db="EMBL/GenBank/DDBJ databases">
        <authorList>
            <consortium name="Pathogen Informatics"/>
            <person name="Doyle S."/>
        </authorList>
    </citation>
    <scope>NUCLEOTIDE SEQUENCE [LARGE SCALE GENOMIC DNA]</scope>
    <source>
        <strain evidence="11 13">NCTC10684</strain>
    </source>
</reference>
<comment type="subcellular location">
    <subcellularLocation>
        <location evidence="1 7">Cell membrane</location>
        <topology evidence="1 7">Multi-pass membrane protein</topology>
    </subcellularLocation>
</comment>
<evidence type="ECO:0000313" key="12">
    <source>
        <dbReference type="Proteomes" id="UP000075755"/>
    </source>
</evidence>
<dbReference type="GO" id="GO:0043190">
    <property type="term" value="C:ATP-binding cassette (ABC) transporter complex"/>
    <property type="evidence" value="ECO:0007669"/>
    <property type="project" value="TreeGrafter"/>
</dbReference>
<dbReference type="AlphaFoldDB" id="A0A142M4M8"/>
<evidence type="ECO:0000256" key="1">
    <source>
        <dbReference type="ARBA" id="ARBA00004651"/>
    </source>
</evidence>
<accession>A0A142M4M8</accession>
<evidence type="ECO:0000256" key="6">
    <source>
        <dbReference type="ARBA" id="ARBA00023136"/>
    </source>
</evidence>
<proteinExistence type="inferred from homology"/>
<feature type="transmembrane region" description="Helical" evidence="7">
    <location>
        <begin position="100"/>
        <end position="123"/>
    </location>
</feature>
<dbReference type="EMBL" id="UFSM01000001">
    <property type="protein sequence ID" value="SUU88833.1"/>
    <property type="molecule type" value="Genomic_DNA"/>
</dbReference>
<evidence type="ECO:0000313" key="14">
    <source>
        <dbReference type="Proteomes" id="UP000577697"/>
    </source>
</evidence>
<evidence type="ECO:0000256" key="4">
    <source>
        <dbReference type="ARBA" id="ARBA00022692"/>
    </source>
</evidence>
<dbReference type="EMBL" id="CP015005">
    <property type="protein sequence ID" value="AMS41298.1"/>
    <property type="molecule type" value="Genomic_DNA"/>
</dbReference>
<protein>
    <submittedName>
        <fullName evidence="9">ABC transporter permease</fullName>
    </submittedName>
    <submittedName>
        <fullName evidence="11">Glycine betaine/L-proline transport system permease protein proW</fullName>
    </submittedName>
    <submittedName>
        <fullName evidence="10">Glycine betaine/proline transport system permease protein</fullName>
    </submittedName>
</protein>